<dbReference type="AlphaFoldDB" id="A0A1I5MLJ2"/>
<dbReference type="STRING" id="1884432.SAMN05518683_102261"/>
<keyword evidence="2" id="KW-1185">Reference proteome</keyword>
<dbReference type="EMBL" id="FOXD01000002">
    <property type="protein sequence ID" value="SFP09816.1"/>
    <property type="molecule type" value="Genomic_DNA"/>
</dbReference>
<organism evidence="1 2">
    <name type="scientific">Salibacterium halotolerans</name>
    <dbReference type="NCBI Taxonomy" id="1884432"/>
    <lineage>
        <taxon>Bacteria</taxon>
        <taxon>Bacillati</taxon>
        <taxon>Bacillota</taxon>
        <taxon>Bacilli</taxon>
        <taxon>Bacillales</taxon>
        <taxon>Bacillaceae</taxon>
    </lineage>
</organism>
<dbReference type="Proteomes" id="UP000198892">
    <property type="component" value="Unassembled WGS sequence"/>
</dbReference>
<name>A0A1I5MLJ2_9BACI</name>
<evidence type="ECO:0000313" key="2">
    <source>
        <dbReference type="Proteomes" id="UP000198892"/>
    </source>
</evidence>
<accession>A0A1I5MLJ2</accession>
<evidence type="ECO:0000313" key="1">
    <source>
        <dbReference type="EMBL" id="SFP09816.1"/>
    </source>
</evidence>
<dbReference type="RefSeq" id="WP_170840922.1">
    <property type="nucleotide sequence ID" value="NZ_FOXD01000002.1"/>
</dbReference>
<protein>
    <submittedName>
        <fullName evidence="1">Uncharacterized protein</fullName>
    </submittedName>
</protein>
<gene>
    <name evidence="1" type="ORF">SAMN05518683_102261</name>
</gene>
<reference evidence="2" key="1">
    <citation type="submission" date="2016-10" db="EMBL/GenBank/DDBJ databases">
        <authorList>
            <person name="Varghese N."/>
            <person name="Submissions S."/>
        </authorList>
    </citation>
    <scope>NUCLEOTIDE SEQUENCE [LARGE SCALE GENOMIC DNA]</scope>
    <source>
        <strain evidence="2">S7</strain>
    </source>
</reference>
<sequence length="57" mass="6826">MVESAIYIRGRKMPDELWEVRKGQLMEIYRENERLLRDMKKNVHTTPTNMMGQTVSN</sequence>
<proteinExistence type="predicted"/>